<evidence type="ECO:0000313" key="3">
    <source>
        <dbReference type="EMBL" id="OAN46060.1"/>
    </source>
</evidence>
<keyword evidence="4" id="KW-1185">Reference proteome</keyword>
<organism evidence="3 4">
    <name type="scientific">Chloroflexus islandicus</name>
    <dbReference type="NCBI Taxonomy" id="1707952"/>
    <lineage>
        <taxon>Bacteria</taxon>
        <taxon>Bacillati</taxon>
        <taxon>Chloroflexota</taxon>
        <taxon>Chloroflexia</taxon>
        <taxon>Chloroflexales</taxon>
        <taxon>Chloroflexineae</taxon>
        <taxon>Chloroflexaceae</taxon>
        <taxon>Chloroflexus</taxon>
    </lineage>
</organism>
<dbReference type="EMBL" id="LWQS01000049">
    <property type="protein sequence ID" value="OAN46060.1"/>
    <property type="molecule type" value="Genomic_DNA"/>
</dbReference>
<dbReference type="STRING" id="1707952.A6A03_02035"/>
<dbReference type="PANTHER" id="PTHR24104">
    <property type="entry name" value="E3 UBIQUITIN-PROTEIN LIGASE NHLRC1-RELATED"/>
    <property type="match status" value="1"/>
</dbReference>
<dbReference type="OrthoDB" id="9792285at2"/>
<dbReference type="AlphaFoldDB" id="A0A178MB85"/>
<dbReference type="InterPro" id="IPR050952">
    <property type="entry name" value="TRIM-NHL_E3_ligases"/>
</dbReference>
<evidence type="ECO:0000259" key="2">
    <source>
        <dbReference type="Pfam" id="PF25900"/>
    </source>
</evidence>
<evidence type="ECO:0000313" key="4">
    <source>
        <dbReference type="Proteomes" id="UP000078287"/>
    </source>
</evidence>
<evidence type="ECO:0000256" key="1">
    <source>
        <dbReference type="SAM" id="SignalP"/>
    </source>
</evidence>
<dbReference type="InterPro" id="IPR011042">
    <property type="entry name" value="6-blade_b-propeller_TolB-like"/>
</dbReference>
<keyword evidence="1" id="KW-0732">Signal</keyword>
<sequence>MRLPVLIAFLLTSLIAACAAPPPPTPAPVTPSPTAVVLNEVMFTELGVRLLLPDGWQSRVEGSALRIAPDAAALATSVINAPVIALDTTPLAALTAQYGPAAANPETVFELASSAIQSAGYTIAPTQAVQIGATQGLAADLSGPASAGRLWVLVDGMRVVRVLAQAAAADWEAEQPIIERIVASLEVLPLPTPTPTPVDVAAQPQIVRSGPPGFVLRLGGRSGPANSRFVAVRGLAAAPDGTLYLAESGRGIWVFAPDGTLRTTFGADELLDAYDVALGPNGDLYVADYGRNAIVRFSADGAFRGRWGGHGDAPDQFGLSAPQRIAVGADGSVYALDTRPGPDGLAASSIVRFSAEGRLLERIALPPDLAPADVVVDRSGAIYLAESFAGAIVKLAPDGSVLARWGDPANPAQLAAPVLDIDRAGYLYLATYAGTILRLAPDGTIVARGGAPAAPGSIPNPGELSLPNGIVAAPGGVVWVSDNSGEYSAVTAFRLQTDADALATTIALTPVAEAPPSETVQQWVASATASSFYAPDYDPSGVVGPPDVPECQDSPNAWAPATPGSRETLTVSFADPVFATGLIIYQNHQPGSITLVELIDEQGTAKVVYRAEPAPAPECPFALTIAVEQTLTRIVGARITLDQRDGSWSEIDAVALIGVP</sequence>
<proteinExistence type="predicted"/>
<name>A0A178MB85_9CHLR</name>
<dbReference type="PROSITE" id="PS51257">
    <property type="entry name" value="PROKAR_LIPOPROTEIN"/>
    <property type="match status" value="1"/>
</dbReference>
<dbReference type="SUPFAM" id="SSF63829">
    <property type="entry name" value="Calcium-dependent phosphotriesterase"/>
    <property type="match status" value="1"/>
</dbReference>
<feature type="chain" id="PRO_5008091806" description="Pappalysin-1 SD scarf domain-containing protein" evidence="1">
    <location>
        <begin position="20"/>
        <end position="660"/>
    </location>
</feature>
<dbReference type="Gene3D" id="2.120.10.30">
    <property type="entry name" value="TolB, C-terminal domain"/>
    <property type="match status" value="1"/>
</dbReference>
<feature type="domain" description="Pappalysin-1 SD scarf" evidence="2">
    <location>
        <begin position="518"/>
        <end position="659"/>
    </location>
</feature>
<protein>
    <recommendedName>
        <fullName evidence="2">Pappalysin-1 SD scarf domain-containing protein</fullName>
    </recommendedName>
</protein>
<gene>
    <name evidence="3" type="ORF">A6A03_02035</name>
</gene>
<reference evidence="3 4" key="1">
    <citation type="submission" date="2016-04" db="EMBL/GenBank/DDBJ databases">
        <title>Chloroflexus islandicus sp. nov., a thermophilic filamentous anoxygenic phototrophic bacterium from geyser Strokkur (Iceland).</title>
        <authorList>
            <person name="Gaisin V.A."/>
            <person name="Kalashnikov A.M."/>
            <person name="Sukhacheva M.V."/>
            <person name="Grouzdev D.S."/>
            <person name="Ivanov T.M."/>
            <person name="Kuznetsov B."/>
            <person name="Gorlenko V.M."/>
        </authorList>
    </citation>
    <scope>NUCLEOTIDE SEQUENCE [LARGE SCALE GENOMIC DNA]</scope>
    <source>
        <strain evidence="4">isl-2</strain>
    </source>
</reference>
<accession>A0A178MB85</accession>
<dbReference type="Pfam" id="PF25900">
    <property type="entry name" value="PAPPA"/>
    <property type="match status" value="1"/>
</dbReference>
<dbReference type="CDD" id="cd05819">
    <property type="entry name" value="NHL"/>
    <property type="match status" value="1"/>
</dbReference>
<feature type="signal peptide" evidence="1">
    <location>
        <begin position="1"/>
        <end position="19"/>
    </location>
</feature>
<dbReference type="InterPro" id="IPR058897">
    <property type="entry name" value="PAPPA_SD_C"/>
</dbReference>
<dbReference type="GO" id="GO:0008270">
    <property type="term" value="F:zinc ion binding"/>
    <property type="evidence" value="ECO:0007669"/>
    <property type="project" value="UniProtKB-KW"/>
</dbReference>
<dbReference type="PANTHER" id="PTHR24104:SF25">
    <property type="entry name" value="PROTEIN LIN-41"/>
    <property type="match status" value="1"/>
</dbReference>
<comment type="caution">
    <text evidence="3">The sequence shown here is derived from an EMBL/GenBank/DDBJ whole genome shotgun (WGS) entry which is preliminary data.</text>
</comment>
<dbReference type="RefSeq" id="WP_066786846.1">
    <property type="nucleotide sequence ID" value="NZ_LWQS01000049.1"/>
</dbReference>
<dbReference type="Proteomes" id="UP000078287">
    <property type="component" value="Unassembled WGS sequence"/>
</dbReference>